<dbReference type="InterPro" id="IPR000515">
    <property type="entry name" value="MetI-like"/>
</dbReference>
<dbReference type="PANTHER" id="PTHR43163">
    <property type="entry name" value="DIPEPTIDE TRANSPORT SYSTEM PERMEASE PROTEIN DPPB-RELATED"/>
    <property type="match status" value="1"/>
</dbReference>
<feature type="transmembrane region" description="Helical" evidence="7">
    <location>
        <begin position="286"/>
        <end position="307"/>
    </location>
</feature>
<accession>A0ABU8EEJ1</accession>
<evidence type="ECO:0000259" key="9">
    <source>
        <dbReference type="PROSITE" id="PS50928"/>
    </source>
</evidence>
<comment type="caution">
    <text evidence="10">The sequence shown here is derived from an EMBL/GenBank/DDBJ whole genome shotgun (WGS) entry which is preliminary data.</text>
</comment>
<dbReference type="CDD" id="cd06261">
    <property type="entry name" value="TM_PBP2"/>
    <property type="match status" value="1"/>
</dbReference>
<evidence type="ECO:0000313" key="10">
    <source>
        <dbReference type="EMBL" id="MEI4281264.1"/>
    </source>
</evidence>
<dbReference type="EMBL" id="JBAPLV010000043">
    <property type="protein sequence ID" value="MEI4281264.1"/>
    <property type="molecule type" value="Genomic_DNA"/>
</dbReference>
<evidence type="ECO:0000256" key="6">
    <source>
        <dbReference type="ARBA" id="ARBA00023136"/>
    </source>
</evidence>
<reference evidence="10 11" key="1">
    <citation type="submission" date="2024-03" db="EMBL/GenBank/DDBJ databases">
        <title>Draft genome sequence of Klenkia terrae.</title>
        <authorList>
            <person name="Duangmal K."/>
            <person name="Chantavorakit T."/>
        </authorList>
    </citation>
    <scope>NUCLEOTIDE SEQUENCE [LARGE SCALE GENOMIC DNA]</scope>
    <source>
        <strain evidence="10 11">JCM 17786</strain>
    </source>
</reference>
<feature type="region of interest" description="Disordered" evidence="8">
    <location>
        <begin position="1"/>
        <end position="22"/>
    </location>
</feature>
<evidence type="ECO:0000256" key="4">
    <source>
        <dbReference type="ARBA" id="ARBA00022692"/>
    </source>
</evidence>
<feature type="transmembrane region" description="Helical" evidence="7">
    <location>
        <begin position="157"/>
        <end position="181"/>
    </location>
</feature>
<sequence length="364" mass="39077">MTTATQDPAPPAVPADAPAARRRRGGGLGSYLLVRALLIIPTVFILVTAVFFLMRTTGDPITASLGGRLPADQLAERIREAGYDRPLLVQYLDYLGGLLRGDFGTTSTDRRPVTEVLTTYGAATLELAVYGLLVAFVIGIPLGMVAAKVRDRYPDAILRVFAILCYATPVFFAGLLLKLVFSVWLDWLPVAGRISTRGQIQLNRNGAGTGIFLIDAISTGDGDLVVEVLRYAVLPSIALGLLTAGVFLRLVRTNMIGTLGAGYVEAARSRGVSESRLVRKHAYRPALIPIITVIGLQVALVLSGAVLTETTFEWRGLGFQLGQYLQARDFVAVQGIVALLAVIVALTNFVVDVVAALIDPRVRY</sequence>
<comment type="similarity">
    <text evidence="7">Belongs to the binding-protein-dependent transport system permease family.</text>
</comment>
<evidence type="ECO:0000256" key="8">
    <source>
        <dbReference type="SAM" id="MobiDB-lite"/>
    </source>
</evidence>
<keyword evidence="5 7" id="KW-1133">Transmembrane helix</keyword>
<dbReference type="PROSITE" id="PS50928">
    <property type="entry name" value="ABC_TM1"/>
    <property type="match status" value="1"/>
</dbReference>
<gene>
    <name evidence="10" type="ORF">UXQ13_22520</name>
</gene>
<dbReference type="Pfam" id="PF00528">
    <property type="entry name" value="BPD_transp_1"/>
    <property type="match status" value="1"/>
</dbReference>
<name>A0ABU8EEJ1_9ACTN</name>
<feature type="transmembrane region" description="Helical" evidence="7">
    <location>
        <begin position="331"/>
        <end position="358"/>
    </location>
</feature>
<keyword evidence="6 7" id="KW-0472">Membrane</keyword>
<keyword evidence="2 7" id="KW-0813">Transport</keyword>
<evidence type="ECO:0000256" key="3">
    <source>
        <dbReference type="ARBA" id="ARBA00022475"/>
    </source>
</evidence>
<dbReference type="PANTHER" id="PTHR43163:SF6">
    <property type="entry name" value="DIPEPTIDE TRANSPORT SYSTEM PERMEASE PROTEIN DPPB-RELATED"/>
    <property type="match status" value="1"/>
</dbReference>
<proteinExistence type="inferred from homology"/>
<dbReference type="SUPFAM" id="SSF161098">
    <property type="entry name" value="MetI-like"/>
    <property type="match status" value="1"/>
</dbReference>
<dbReference type="Gene3D" id="1.10.3720.10">
    <property type="entry name" value="MetI-like"/>
    <property type="match status" value="1"/>
</dbReference>
<evidence type="ECO:0000313" key="11">
    <source>
        <dbReference type="Proteomes" id="UP001373496"/>
    </source>
</evidence>
<feature type="transmembrane region" description="Helical" evidence="7">
    <location>
        <begin position="32"/>
        <end position="54"/>
    </location>
</feature>
<evidence type="ECO:0000256" key="1">
    <source>
        <dbReference type="ARBA" id="ARBA00004651"/>
    </source>
</evidence>
<feature type="transmembrane region" description="Helical" evidence="7">
    <location>
        <begin position="228"/>
        <end position="248"/>
    </location>
</feature>
<evidence type="ECO:0000256" key="7">
    <source>
        <dbReference type="RuleBase" id="RU363032"/>
    </source>
</evidence>
<evidence type="ECO:0000256" key="2">
    <source>
        <dbReference type="ARBA" id="ARBA00022448"/>
    </source>
</evidence>
<feature type="domain" description="ABC transmembrane type-1" evidence="9">
    <location>
        <begin position="121"/>
        <end position="355"/>
    </location>
</feature>
<keyword evidence="11" id="KW-1185">Reference proteome</keyword>
<feature type="transmembrane region" description="Helical" evidence="7">
    <location>
        <begin position="127"/>
        <end position="145"/>
    </location>
</feature>
<evidence type="ECO:0000256" key="5">
    <source>
        <dbReference type="ARBA" id="ARBA00022989"/>
    </source>
</evidence>
<organism evidence="10 11">
    <name type="scientific">Klenkia terrae</name>
    <dbReference type="NCBI Taxonomy" id="1052259"/>
    <lineage>
        <taxon>Bacteria</taxon>
        <taxon>Bacillati</taxon>
        <taxon>Actinomycetota</taxon>
        <taxon>Actinomycetes</taxon>
        <taxon>Geodermatophilales</taxon>
        <taxon>Geodermatophilaceae</taxon>
        <taxon>Klenkia</taxon>
    </lineage>
</organism>
<comment type="subcellular location">
    <subcellularLocation>
        <location evidence="1 7">Cell membrane</location>
        <topology evidence="1 7">Multi-pass membrane protein</topology>
    </subcellularLocation>
</comment>
<dbReference type="Proteomes" id="UP001373496">
    <property type="component" value="Unassembled WGS sequence"/>
</dbReference>
<keyword evidence="4 7" id="KW-0812">Transmembrane</keyword>
<dbReference type="InterPro" id="IPR035906">
    <property type="entry name" value="MetI-like_sf"/>
</dbReference>
<protein>
    <submittedName>
        <fullName evidence="10">ABC transporter permease</fullName>
    </submittedName>
</protein>
<keyword evidence="3" id="KW-1003">Cell membrane</keyword>
<dbReference type="RefSeq" id="WP_225234272.1">
    <property type="nucleotide sequence ID" value="NZ_JBAPLV010000043.1"/>
</dbReference>